<protein>
    <submittedName>
        <fullName evidence="2">Translation initiation factor IF-2</fullName>
    </submittedName>
</protein>
<dbReference type="AlphaFoldDB" id="A0A4U2YL48"/>
<keyword evidence="3" id="KW-1185">Reference proteome</keyword>
<dbReference type="Gene3D" id="3.90.1200.10">
    <property type="match status" value="1"/>
</dbReference>
<dbReference type="InterPro" id="IPR002575">
    <property type="entry name" value="Aminoglycoside_PTrfase"/>
</dbReference>
<dbReference type="GO" id="GO:0003743">
    <property type="term" value="F:translation initiation factor activity"/>
    <property type="evidence" value="ECO:0007669"/>
    <property type="project" value="UniProtKB-KW"/>
</dbReference>
<dbReference type="Pfam" id="PF01636">
    <property type="entry name" value="APH"/>
    <property type="match status" value="1"/>
</dbReference>
<dbReference type="OrthoDB" id="7326703at2"/>
<evidence type="ECO:0000313" key="2">
    <source>
        <dbReference type="EMBL" id="TKI61899.1"/>
    </source>
</evidence>
<accession>A0A4U2YL48</accession>
<evidence type="ECO:0000313" key="3">
    <source>
        <dbReference type="Proteomes" id="UP000307808"/>
    </source>
</evidence>
<dbReference type="SUPFAM" id="SSF56112">
    <property type="entry name" value="Protein kinase-like (PK-like)"/>
    <property type="match status" value="1"/>
</dbReference>
<proteinExistence type="predicted"/>
<organism evidence="2 3">
    <name type="scientific">Nocardioides jishulii</name>
    <dbReference type="NCBI Taxonomy" id="2575440"/>
    <lineage>
        <taxon>Bacteria</taxon>
        <taxon>Bacillati</taxon>
        <taxon>Actinomycetota</taxon>
        <taxon>Actinomycetes</taxon>
        <taxon>Propionibacteriales</taxon>
        <taxon>Nocardioidaceae</taxon>
        <taxon>Nocardioides</taxon>
    </lineage>
</organism>
<comment type="caution">
    <text evidence="2">The sequence shown here is derived from an EMBL/GenBank/DDBJ whole genome shotgun (WGS) entry which is preliminary data.</text>
</comment>
<reference evidence="2 3" key="1">
    <citation type="submission" date="2019-04" db="EMBL/GenBank/DDBJ databases">
        <authorList>
            <person name="Dong K."/>
        </authorList>
    </citation>
    <scope>NUCLEOTIDE SEQUENCE [LARGE SCALE GENOMIC DNA]</scope>
    <source>
        <strain evidence="3">dk3543</strain>
    </source>
</reference>
<keyword evidence="2" id="KW-0648">Protein biosynthesis</keyword>
<name>A0A4U2YL48_9ACTN</name>
<dbReference type="PANTHER" id="PTHR21310">
    <property type="entry name" value="AMINOGLYCOSIDE PHOSPHOTRANSFERASE-RELATED-RELATED"/>
    <property type="match status" value="1"/>
</dbReference>
<keyword evidence="2" id="KW-0396">Initiation factor</keyword>
<dbReference type="EMBL" id="SZPY01000003">
    <property type="protein sequence ID" value="TKI61899.1"/>
    <property type="molecule type" value="Genomic_DNA"/>
</dbReference>
<dbReference type="InterPro" id="IPR051678">
    <property type="entry name" value="AGP_Transferase"/>
</dbReference>
<gene>
    <name evidence="2" type="ORF">FC770_13215</name>
</gene>
<dbReference type="Proteomes" id="UP000307808">
    <property type="component" value="Unassembled WGS sequence"/>
</dbReference>
<dbReference type="InterPro" id="IPR011009">
    <property type="entry name" value="Kinase-like_dom_sf"/>
</dbReference>
<dbReference type="PANTHER" id="PTHR21310:SF15">
    <property type="entry name" value="AMINOGLYCOSIDE PHOSPHOTRANSFERASE DOMAIN-CONTAINING PROTEIN"/>
    <property type="match status" value="1"/>
</dbReference>
<feature type="domain" description="Aminoglycoside phosphotransferase" evidence="1">
    <location>
        <begin position="8"/>
        <end position="245"/>
    </location>
</feature>
<evidence type="ECO:0000259" key="1">
    <source>
        <dbReference type="Pfam" id="PF01636"/>
    </source>
</evidence>
<sequence length="296" mass="31994">MDLGMDMEWQPLPGGWSGESFLTGIGDERSVVRIFASAGEGRPYAAQVDAALMRLVRGLVPVPEVLEVRPATAGSPPLLVTRYVPGARADDVVRDADDVVLAEVGRHLGHLAGTLAGMPTLRAGEFADEDLRIEPFPGDRGDLPAHVEAHLDDLRALDDAGRDGLRRLVREAQDVLDEVGRTCLVHGDLTPKNVVLTPEGDVAALVDWEHAHSGMPHADLGSLLRFDRHPAWEDAVVAGWCEVRDEEPALARERARCADLFALVDLGARQGGNLVVDLAELFLAEIVRTQDVHAHP</sequence>